<dbReference type="STRING" id="291331.XOO4028"/>
<protein>
    <submittedName>
        <fullName evidence="2">Endonuclease</fullName>
    </submittedName>
</protein>
<dbReference type="GO" id="GO:0004519">
    <property type="term" value="F:endonuclease activity"/>
    <property type="evidence" value="ECO:0007669"/>
    <property type="project" value="UniProtKB-KW"/>
</dbReference>
<feature type="region of interest" description="Disordered" evidence="1">
    <location>
        <begin position="81"/>
        <end position="101"/>
    </location>
</feature>
<reference evidence="2 3" key="1">
    <citation type="journal article" date="2005" name="Nucleic Acids Res.">
        <title>The genome sequence of Xanthomonas oryzae pathovar oryzae KACC10331, the bacterial blight pathogen of rice.</title>
        <authorList>
            <person name="Lee B.M."/>
            <person name="Park Y.J."/>
            <person name="Park D.S."/>
            <person name="Kang H.W."/>
            <person name="Kim J.G."/>
            <person name="Song E.S."/>
            <person name="Park I.C."/>
            <person name="Yoon U.H."/>
            <person name="Hahn J.H."/>
            <person name="Koo B.S."/>
            <person name="Lee G.B."/>
            <person name="Kim H."/>
            <person name="Park H.S."/>
            <person name="Yoon K.O."/>
            <person name="Kim J.H."/>
            <person name="Jung C.H."/>
            <person name="Koh N.H."/>
            <person name="Seo J.S."/>
            <person name="Go S.J."/>
        </authorList>
    </citation>
    <scope>NUCLEOTIDE SEQUENCE [LARGE SCALE GENOMIC DNA]</scope>
    <source>
        <strain evidence="3">KACC10331 / KXO85</strain>
    </source>
</reference>
<keyword evidence="2" id="KW-0540">Nuclease</keyword>
<dbReference type="Proteomes" id="UP000006735">
    <property type="component" value="Chromosome"/>
</dbReference>
<organism evidence="2 3">
    <name type="scientific">Xanthomonas oryzae pv. oryzae (strain KACC10331 / KXO85)</name>
    <dbReference type="NCBI Taxonomy" id="291331"/>
    <lineage>
        <taxon>Bacteria</taxon>
        <taxon>Pseudomonadati</taxon>
        <taxon>Pseudomonadota</taxon>
        <taxon>Gammaproteobacteria</taxon>
        <taxon>Lysobacterales</taxon>
        <taxon>Lysobacteraceae</taxon>
        <taxon>Xanthomonas</taxon>
    </lineage>
</organism>
<sequence>MSKCRRLPALALALDAQQALQFQRIGCRAAGRAVVEDHPAFGQRLRVAGWAGAHRSGQRLQRGLVVAAVVDARRVMPAPIRRRGNRARDGSRGQRRRVGGAASNAVAFQQGLCGRGKPARVAPLADHAVIPAPAQHRKESGCHRCIEDSAGWQLQQQAAQPRPQCTDLREESIQQRPGAVQPRVVADTARQLDRKTNILQHAVGPARVGAGAMRTIKRGVDFHCIDARGVALQHAGALADLRVVGGGHGPACATTTHACNCTGWASGQARRGWQHSMQVRAPGCRVHHDHGRITGRFDPWRMPEGPSRVILRDETEAFVGRKILCVSGNSKQNIARLDQQNLLALRRWGKHF</sequence>
<evidence type="ECO:0000313" key="3">
    <source>
        <dbReference type="Proteomes" id="UP000006735"/>
    </source>
</evidence>
<name>Q5GVJ1_XANOR</name>
<gene>
    <name evidence="2" type="ordered locus">XOO4028</name>
</gene>
<evidence type="ECO:0000256" key="1">
    <source>
        <dbReference type="SAM" id="MobiDB-lite"/>
    </source>
</evidence>
<accession>Q5GVJ1</accession>
<dbReference type="EMBL" id="AE013598">
    <property type="protein sequence ID" value="AAW77282.1"/>
    <property type="molecule type" value="Genomic_DNA"/>
</dbReference>
<dbReference type="AlphaFoldDB" id="Q5GVJ1"/>
<keyword evidence="3" id="KW-1185">Reference proteome</keyword>
<keyword evidence="2" id="KW-0378">Hydrolase</keyword>
<evidence type="ECO:0000313" key="2">
    <source>
        <dbReference type="EMBL" id="AAW77282.1"/>
    </source>
</evidence>
<dbReference type="HOGENOM" id="CLU_787428_0_0_6"/>
<keyword evidence="2" id="KW-0255">Endonuclease</keyword>
<dbReference type="KEGG" id="xoo:XOO4028"/>
<proteinExistence type="predicted"/>